<feature type="transmembrane region" description="Helical" evidence="1">
    <location>
        <begin position="32"/>
        <end position="49"/>
    </location>
</feature>
<gene>
    <name evidence="2" type="ORF">H1164_00625</name>
</gene>
<keyword evidence="1" id="KW-0472">Membrane</keyword>
<proteinExistence type="predicted"/>
<reference evidence="2 3" key="1">
    <citation type="submission" date="2020-07" db="EMBL/GenBank/DDBJ databases">
        <authorList>
            <person name="Feng H."/>
        </authorList>
    </citation>
    <scope>NUCLEOTIDE SEQUENCE [LARGE SCALE GENOMIC DNA]</scope>
    <source>
        <strain evidence="3">s-11</strain>
    </source>
</reference>
<feature type="transmembrane region" description="Helical" evidence="1">
    <location>
        <begin position="82"/>
        <end position="98"/>
    </location>
</feature>
<accession>A0A7W1X7B2</accession>
<organism evidence="2 3">
    <name type="scientific">Thermoactinomyces daqus</name>
    <dbReference type="NCBI Taxonomy" id="1329516"/>
    <lineage>
        <taxon>Bacteria</taxon>
        <taxon>Bacillati</taxon>
        <taxon>Bacillota</taxon>
        <taxon>Bacilli</taxon>
        <taxon>Bacillales</taxon>
        <taxon>Thermoactinomycetaceae</taxon>
        <taxon>Thermoactinomyces</taxon>
    </lineage>
</organism>
<protein>
    <recommendedName>
        <fullName evidence="4">DUF5668 domain-containing protein</fullName>
    </recommendedName>
</protein>
<feature type="transmembrane region" description="Helical" evidence="1">
    <location>
        <begin position="56"/>
        <end position="76"/>
    </location>
</feature>
<dbReference type="RefSeq" id="WP_033099241.1">
    <property type="nucleotide sequence ID" value="NZ_JACEIP010000001.1"/>
</dbReference>
<evidence type="ECO:0000313" key="2">
    <source>
        <dbReference type="EMBL" id="MBA4541416.1"/>
    </source>
</evidence>
<dbReference type="AlphaFoldDB" id="A0A7W1X7B2"/>
<evidence type="ECO:0008006" key="4">
    <source>
        <dbReference type="Google" id="ProtNLM"/>
    </source>
</evidence>
<evidence type="ECO:0000313" key="3">
    <source>
        <dbReference type="Proteomes" id="UP000530514"/>
    </source>
</evidence>
<dbReference type="Proteomes" id="UP000530514">
    <property type="component" value="Unassembled WGS sequence"/>
</dbReference>
<feature type="transmembrane region" description="Helical" evidence="1">
    <location>
        <begin position="130"/>
        <end position="153"/>
    </location>
</feature>
<keyword evidence="3" id="KW-1185">Reference proteome</keyword>
<dbReference type="OrthoDB" id="2989824at2"/>
<keyword evidence="1" id="KW-1133">Transmembrane helix</keyword>
<feature type="transmembrane region" description="Helical" evidence="1">
    <location>
        <begin position="105"/>
        <end position="124"/>
    </location>
</feature>
<sequence length="156" mass="17080">MKVKLTGLILILAGILLMLIKSDLASITSLLTWPFILFLLGAILMFFALSKRNHVLTLWTGLITALGLSIWGIKYVDGWPKHWSLLLVLFGIAVLFSFSISKNHITGIVGGIMVITGIFAYPGIANLPVISPITSILHGIWPVFVVILGLFLVTRK</sequence>
<evidence type="ECO:0000256" key="1">
    <source>
        <dbReference type="SAM" id="Phobius"/>
    </source>
</evidence>
<dbReference type="EMBL" id="JACEIP010000001">
    <property type="protein sequence ID" value="MBA4541416.1"/>
    <property type="molecule type" value="Genomic_DNA"/>
</dbReference>
<comment type="caution">
    <text evidence="2">The sequence shown here is derived from an EMBL/GenBank/DDBJ whole genome shotgun (WGS) entry which is preliminary data.</text>
</comment>
<keyword evidence="1" id="KW-0812">Transmembrane</keyword>
<name>A0A7W1X7B2_9BACL</name>